<dbReference type="RefSeq" id="WP_146064361.1">
    <property type="nucleotide sequence ID" value="NZ_BBFN01000008.1"/>
</dbReference>
<protein>
    <submittedName>
        <fullName evidence="1">Uncharacterized protein</fullName>
    </submittedName>
</protein>
<dbReference type="STRING" id="1120964.GCA_001313265_02227"/>
<accession>A0A1H5UUZ7</accession>
<reference evidence="2" key="1">
    <citation type="submission" date="2016-10" db="EMBL/GenBank/DDBJ databases">
        <authorList>
            <person name="Varghese N."/>
            <person name="Submissions S."/>
        </authorList>
    </citation>
    <scope>NUCLEOTIDE SEQUENCE [LARGE SCALE GENOMIC DNA]</scope>
    <source>
        <strain evidence="2">DSM 17298</strain>
    </source>
</reference>
<sequence>MALEAQAKKSGLDPKEPGLTFAAALANGLKNENIREFIFDKTQEQFDGDFNFLYYTEKNQSLGGPNSKSLTFSEAIFGDQSYFRSTESSWEFDPLMQVALRGNDDQLLAMEDVDPNTPVLYISPNQDLKTNPIVPVINSAGEVSEWDIRVVPE</sequence>
<proteinExistence type="predicted"/>
<evidence type="ECO:0000313" key="2">
    <source>
        <dbReference type="Proteomes" id="UP000236736"/>
    </source>
</evidence>
<evidence type="ECO:0000313" key="1">
    <source>
        <dbReference type="EMBL" id="SEF78895.1"/>
    </source>
</evidence>
<name>A0A1H5UUZ7_9BACT</name>
<dbReference type="OrthoDB" id="1394868at2"/>
<dbReference type="Proteomes" id="UP000236736">
    <property type="component" value="Unassembled WGS sequence"/>
</dbReference>
<dbReference type="EMBL" id="FNVR01000005">
    <property type="protein sequence ID" value="SEF78895.1"/>
    <property type="molecule type" value="Genomic_DNA"/>
</dbReference>
<gene>
    <name evidence="1" type="ORF">SAMN03080598_01415</name>
</gene>
<dbReference type="AlphaFoldDB" id="A0A1H5UUZ7"/>
<organism evidence="1 2">
    <name type="scientific">Algoriphagus boritolerans DSM 17298 = JCM 18970</name>
    <dbReference type="NCBI Taxonomy" id="1120964"/>
    <lineage>
        <taxon>Bacteria</taxon>
        <taxon>Pseudomonadati</taxon>
        <taxon>Bacteroidota</taxon>
        <taxon>Cytophagia</taxon>
        <taxon>Cytophagales</taxon>
        <taxon>Cyclobacteriaceae</taxon>
        <taxon>Algoriphagus</taxon>
    </lineage>
</organism>
<keyword evidence="2" id="KW-1185">Reference proteome</keyword>